<dbReference type="InterPro" id="IPR048816">
    <property type="entry name" value="Peptidase_M17_N_1"/>
</dbReference>
<keyword evidence="2" id="KW-0031">Aminopeptidase</keyword>
<dbReference type="PANTHER" id="PTHR11963">
    <property type="entry name" value="LEUCINE AMINOPEPTIDASE-RELATED"/>
    <property type="match status" value="1"/>
</dbReference>
<dbReference type="GO" id="GO:0030145">
    <property type="term" value="F:manganese ion binding"/>
    <property type="evidence" value="ECO:0007669"/>
    <property type="project" value="InterPro"/>
</dbReference>
<evidence type="ECO:0000256" key="3">
    <source>
        <dbReference type="ARBA" id="ARBA00022670"/>
    </source>
</evidence>
<feature type="domain" description="M17 aminopeptidase N-terminal" evidence="6">
    <location>
        <begin position="11"/>
        <end position="113"/>
    </location>
</feature>
<protein>
    <submittedName>
        <fullName evidence="7">Uncharacterized protein</fullName>
    </submittedName>
</protein>
<reference evidence="7" key="1">
    <citation type="submission" date="2018-05" db="EMBL/GenBank/DDBJ databases">
        <authorList>
            <person name="Lanie J.A."/>
            <person name="Ng W.-L."/>
            <person name="Kazmierczak K.M."/>
            <person name="Andrzejewski T.M."/>
            <person name="Davidsen T.M."/>
            <person name="Wayne K.J."/>
            <person name="Tettelin H."/>
            <person name="Glass J.I."/>
            <person name="Rusch D."/>
            <person name="Podicherti R."/>
            <person name="Tsui H.-C.T."/>
            <person name="Winkler M.E."/>
        </authorList>
    </citation>
    <scope>NUCLEOTIDE SEQUENCE</scope>
</reference>
<evidence type="ECO:0000256" key="4">
    <source>
        <dbReference type="ARBA" id="ARBA00022801"/>
    </source>
</evidence>
<evidence type="ECO:0000313" key="7">
    <source>
        <dbReference type="EMBL" id="SVC46203.1"/>
    </source>
</evidence>
<dbReference type="GO" id="GO:0070006">
    <property type="term" value="F:metalloaminopeptidase activity"/>
    <property type="evidence" value="ECO:0007669"/>
    <property type="project" value="InterPro"/>
</dbReference>
<dbReference type="GO" id="GO:0005737">
    <property type="term" value="C:cytoplasm"/>
    <property type="evidence" value="ECO:0007669"/>
    <property type="project" value="InterPro"/>
</dbReference>
<proteinExistence type="inferred from homology"/>
<dbReference type="InterPro" id="IPR000819">
    <property type="entry name" value="Peptidase_M17_C"/>
</dbReference>
<dbReference type="InterPro" id="IPR043472">
    <property type="entry name" value="Macro_dom-like"/>
</dbReference>
<gene>
    <name evidence="7" type="ORF">METZ01_LOCUS299057</name>
</gene>
<dbReference type="EMBL" id="UINC01092538">
    <property type="protein sequence ID" value="SVC46203.1"/>
    <property type="molecule type" value="Genomic_DNA"/>
</dbReference>
<dbReference type="GO" id="GO:0006508">
    <property type="term" value="P:proteolysis"/>
    <property type="evidence" value="ECO:0007669"/>
    <property type="project" value="UniProtKB-KW"/>
</dbReference>
<accession>A0A382MB42</accession>
<dbReference type="Pfam" id="PF21337">
    <property type="entry name" value="Peptidase_M17_N_1"/>
    <property type="match status" value="1"/>
</dbReference>
<dbReference type="SUPFAM" id="SSF53187">
    <property type="entry name" value="Zn-dependent exopeptidases"/>
    <property type="match status" value="1"/>
</dbReference>
<evidence type="ECO:0000259" key="5">
    <source>
        <dbReference type="Pfam" id="PF00883"/>
    </source>
</evidence>
<dbReference type="PRINTS" id="PR00481">
    <property type="entry name" value="LAMNOPPTDASE"/>
</dbReference>
<sequence length="240" mass="25959">MLVFEDNSDAIPIELVGSETLESWRSEQDEKTLGWAVRTLFEGKANQHFFVPTTSDQPERVIAGIGERPSINSIGDLPITLPTGDYRLDNADKAVILGWGLGAYQFAAYKNVRALPRLFVGADSTDVSAELNAISLCRDLINTPTSDMLPHHLEGAARKLATRHNATMDVITGDELLVRGLNIIHAVGRASSSAPRLIDIHWGDPSAPAITLVGKGVCFDSGGLDLKSHSGMRLMKKDMG</sequence>
<feature type="domain" description="Cytosol aminopeptidase" evidence="5">
    <location>
        <begin position="136"/>
        <end position="240"/>
    </location>
</feature>
<dbReference type="AlphaFoldDB" id="A0A382MB42"/>
<dbReference type="Gene3D" id="3.40.220.10">
    <property type="entry name" value="Leucine Aminopeptidase, subunit E, domain 1"/>
    <property type="match status" value="1"/>
</dbReference>
<dbReference type="Pfam" id="PF00883">
    <property type="entry name" value="Peptidase_M17"/>
    <property type="match status" value="1"/>
</dbReference>
<organism evidence="7">
    <name type="scientific">marine metagenome</name>
    <dbReference type="NCBI Taxonomy" id="408172"/>
    <lineage>
        <taxon>unclassified sequences</taxon>
        <taxon>metagenomes</taxon>
        <taxon>ecological metagenomes</taxon>
    </lineage>
</organism>
<evidence type="ECO:0000256" key="1">
    <source>
        <dbReference type="ARBA" id="ARBA00009528"/>
    </source>
</evidence>
<dbReference type="Gene3D" id="3.40.630.10">
    <property type="entry name" value="Zn peptidases"/>
    <property type="match status" value="1"/>
</dbReference>
<dbReference type="PANTHER" id="PTHR11963:SF20">
    <property type="entry name" value="PEPTIDASE B"/>
    <property type="match status" value="1"/>
</dbReference>
<evidence type="ECO:0000256" key="2">
    <source>
        <dbReference type="ARBA" id="ARBA00022438"/>
    </source>
</evidence>
<evidence type="ECO:0000259" key="6">
    <source>
        <dbReference type="Pfam" id="PF21337"/>
    </source>
</evidence>
<keyword evidence="4" id="KW-0378">Hydrolase</keyword>
<dbReference type="InterPro" id="IPR011356">
    <property type="entry name" value="Leucine_aapep/pepB"/>
</dbReference>
<feature type="non-terminal residue" evidence="7">
    <location>
        <position position="240"/>
    </location>
</feature>
<comment type="similarity">
    <text evidence="1">Belongs to the peptidase M17 family.</text>
</comment>
<name>A0A382MB42_9ZZZZ</name>
<keyword evidence="3" id="KW-0645">Protease</keyword>